<evidence type="ECO:0000256" key="3">
    <source>
        <dbReference type="ARBA" id="ARBA00023012"/>
    </source>
</evidence>
<keyword evidence="1" id="KW-0808">Transferase</keyword>
<gene>
    <name evidence="4" type="ORF">GCM10010517_09140</name>
</gene>
<dbReference type="Proteomes" id="UP001500831">
    <property type="component" value="Unassembled WGS sequence"/>
</dbReference>
<sequence length="137" mass="14661">MSEELRIREGRSRSLAQALEEHLTEWSERTGITVEIWALPARDVPAKVARAVLATLGEALSNVERHSRARVVSVAVTLGRGGLRMTVSDDGVGFLGPAEGRGVTAMRTHFTDLGGSFTINGVPGEGTTVTGVVPRRR</sequence>
<evidence type="ECO:0000256" key="1">
    <source>
        <dbReference type="ARBA" id="ARBA00022679"/>
    </source>
</evidence>
<name>A0ABP6I7A1_9ACTN</name>
<accession>A0ABP6I7A1</accession>
<dbReference type="PANTHER" id="PTHR24421">
    <property type="entry name" value="NITRATE/NITRITE SENSOR PROTEIN NARX-RELATED"/>
    <property type="match status" value="1"/>
</dbReference>
<dbReference type="InterPro" id="IPR050482">
    <property type="entry name" value="Sensor_HK_TwoCompSys"/>
</dbReference>
<evidence type="ECO:0008006" key="6">
    <source>
        <dbReference type="Google" id="ProtNLM"/>
    </source>
</evidence>
<evidence type="ECO:0000256" key="2">
    <source>
        <dbReference type="ARBA" id="ARBA00022777"/>
    </source>
</evidence>
<dbReference type="InterPro" id="IPR036890">
    <property type="entry name" value="HATPase_C_sf"/>
</dbReference>
<organism evidence="4 5">
    <name type="scientific">Streptosporangium fragile</name>
    <dbReference type="NCBI Taxonomy" id="46186"/>
    <lineage>
        <taxon>Bacteria</taxon>
        <taxon>Bacillati</taxon>
        <taxon>Actinomycetota</taxon>
        <taxon>Actinomycetes</taxon>
        <taxon>Streptosporangiales</taxon>
        <taxon>Streptosporangiaceae</taxon>
        <taxon>Streptosporangium</taxon>
    </lineage>
</organism>
<dbReference type="EMBL" id="BAAAVI010000004">
    <property type="protein sequence ID" value="GAA2851530.1"/>
    <property type="molecule type" value="Genomic_DNA"/>
</dbReference>
<evidence type="ECO:0000313" key="5">
    <source>
        <dbReference type="Proteomes" id="UP001500831"/>
    </source>
</evidence>
<keyword evidence="2" id="KW-0418">Kinase</keyword>
<evidence type="ECO:0000313" key="4">
    <source>
        <dbReference type="EMBL" id="GAA2851530.1"/>
    </source>
</evidence>
<keyword evidence="5" id="KW-1185">Reference proteome</keyword>
<reference evidence="5" key="1">
    <citation type="journal article" date="2019" name="Int. J. Syst. Evol. Microbiol.">
        <title>The Global Catalogue of Microorganisms (GCM) 10K type strain sequencing project: providing services to taxonomists for standard genome sequencing and annotation.</title>
        <authorList>
            <consortium name="The Broad Institute Genomics Platform"/>
            <consortium name="The Broad Institute Genome Sequencing Center for Infectious Disease"/>
            <person name="Wu L."/>
            <person name="Ma J."/>
        </authorList>
    </citation>
    <scope>NUCLEOTIDE SEQUENCE [LARGE SCALE GENOMIC DNA]</scope>
    <source>
        <strain evidence="5">JCM 6242</strain>
    </source>
</reference>
<dbReference type="CDD" id="cd16917">
    <property type="entry name" value="HATPase_UhpB-NarQ-NarX-like"/>
    <property type="match status" value="1"/>
</dbReference>
<comment type="caution">
    <text evidence="4">The sequence shown here is derived from an EMBL/GenBank/DDBJ whole genome shotgun (WGS) entry which is preliminary data.</text>
</comment>
<dbReference type="SUPFAM" id="SSF55874">
    <property type="entry name" value="ATPase domain of HSP90 chaperone/DNA topoisomerase II/histidine kinase"/>
    <property type="match status" value="1"/>
</dbReference>
<keyword evidence="3" id="KW-0902">Two-component regulatory system</keyword>
<dbReference type="RefSeq" id="WP_344968116.1">
    <property type="nucleotide sequence ID" value="NZ_BAAAVI010000004.1"/>
</dbReference>
<dbReference type="Gene3D" id="3.30.565.10">
    <property type="entry name" value="Histidine kinase-like ATPase, C-terminal domain"/>
    <property type="match status" value="1"/>
</dbReference>
<proteinExistence type="predicted"/>
<protein>
    <recommendedName>
        <fullName evidence="6">Histidine kinase/HSP90-like ATPase domain-containing protein</fullName>
    </recommendedName>
</protein>